<dbReference type="Pfam" id="PF06170">
    <property type="entry name" value="DUF983"/>
    <property type="match status" value="1"/>
</dbReference>
<organism evidence="2 3">
    <name type="scientific">Rhodopseudomonas julia</name>
    <dbReference type="NCBI Taxonomy" id="200617"/>
    <lineage>
        <taxon>Bacteria</taxon>
        <taxon>Pseudomonadati</taxon>
        <taxon>Pseudomonadota</taxon>
        <taxon>Alphaproteobacteria</taxon>
        <taxon>Hyphomicrobiales</taxon>
        <taxon>Nitrobacteraceae</taxon>
        <taxon>Rhodopseudomonas</taxon>
    </lineage>
</organism>
<dbReference type="InterPro" id="IPR009325">
    <property type="entry name" value="DUF983"/>
</dbReference>
<proteinExistence type="predicted"/>
<dbReference type="EMBL" id="JAUSUK010000002">
    <property type="protein sequence ID" value="MDQ0327253.1"/>
    <property type="molecule type" value="Genomic_DNA"/>
</dbReference>
<sequence>MKRPRPVIGSILRGLAGRCPQCGKGSLFRGFLRVPDSCAVCGEELHHHRADDAPPYFIILIVGHVIVAMALAVELMFQPPIWVHMALWVPLATLLSLALMRPVKGGVIGLQWALRMHGFDPDNADAADKNVDTAWQ</sequence>
<evidence type="ECO:0000256" key="1">
    <source>
        <dbReference type="SAM" id="Phobius"/>
    </source>
</evidence>
<keyword evidence="3" id="KW-1185">Reference proteome</keyword>
<feature type="transmembrane region" description="Helical" evidence="1">
    <location>
        <begin position="81"/>
        <end position="100"/>
    </location>
</feature>
<evidence type="ECO:0000313" key="2">
    <source>
        <dbReference type="EMBL" id="MDQ0327253.1"/>
    </source>
</evidence>
<dbReference type="NCBIfam" id="NF004633">
    <property type="entry name" value="PRK05978.1"/>
    <property type="match status" value="1"/>
</dbReference>
<comment type="caution">
    <text evidence="2">The sequence shown here is derived from an EMBL/GenBank/DDBJ whole genome shotgun (WGS) entry which is preliminary data.</text>
</comment>
<keyword evidence="1" id="KW-1133">Transmembrane helix</keyword>
<dbReference type="Proteomes" id="UP001230253">
    <property type="component" value="Unassembled WGS sequence"/>
</dbReference>
<gene>
    <name evidence="2" type="ORF">J2R99_003122</name>
</gene>
<protein>
    <submittedName>
        <fullName evidence="2">Uncharacterized protein (DUF983 family)</fullName>
    </submittedName>
</protein>
<dbReference type="RefSeq" id="WP_307155317.1">
    <property type="nucleotide sequence ID" value="NZ_JAUSUK010000002.1"/>
</dbReference>
<keyword evidence="1" id="KW-0812">Transmembrane</keyword>
<name>A0ABU0C9Q3_9BRAD</name>
<reference evidence="2 3" key="1">
    <citation type="submission" date="2023-07" db="EMBL/GenBank/DDBJ databases">
        <title>Genomic Encyclopedia of Type Strains, Phase IV (KMG-IV): sequencing the most valuable type-strain genomes for metagenomic binning, comparative biology and taxonomic classification.</title>
        <authorList>
            <person name="Goeker M."/>
        </authorList>
    </citation>
    <scope>NUCLEOTIDE SEQUENCE [LARGE SCALE GENOMIC DNA]</scope>
    <source>
        <strain evidence="2 3">DSM 11549</strain>
    </source>
</reference>
<evidence type="ECO:0000313" key="3">
    <source>
        <dbReference type="Proteomes" id="UP001230253"/>
    </source>
</evidence>
<keyword evidence="1" id="KW-0472">Membrane</keyword>
<accession>A0ABU0C9Q3</accession>
<feature type="transmembrane region" description="Helical" evidence="1">
    <location>
        <begin position="56"/>
        <end position="75"/>
    </location>
</feature>